<dbReference type="Proteomes" id="UP001174997">
    <property type="component" value="Unassembled WGS sequence"/>
</dbReference>
<feature type="region of interest" description="Disordered" evidence="1">
    <location>
        <begin position="39"/>
        <end position="58"/>
    </location>
</feature>
<gene>
    <name evidence="2" type="ORF">QBC41DRAFT_351543</name>
</gene>
<organism evidence="2 3">
    <name type="scientific">Cercophora samala</name>
    <dbReference type="NCBI Taxonomy" id="330535"/>
    <lineage>
        <taxon>Eukaryota</taxon>
        <taxon>Fungi</taxon>
        <taxon>Dikarya</taxon>
        <taxon>Ascomycota</taxon>
        <taxon>Pezizomycotina</taxon>
        <taxon>Sordariomycetes</taxon>
        <taxon>Sordariomycetidae</taxon>
        <taxon>Sordariales</taxon>
        <taxon>Lasiosphaeriaceae</taxon>
        <taxon>Cercophora</taxon>
    </lineage>
</organism>
<dbReference type="Pfam" id="PF12224">
    <property type="entry name" value="Amidoligase_2"/>
    <property type="match status" value="1"/>
</dbReference>
<evidence type="ECO:0000313" key="3">
    <source>
        <dbReference type="Proteomes" id="UP001174997"/>
    </source>
</evidence>
<dbReference type="EMBL" id="JAULSY010000228">
    <property type="protein sequence ID" value="KAK0654171.1"/>
    <property type="molecule type" value="Genomic_DNA"/>
</dbReference>
<evidence type="ECO:0000313" key="2">
    <source>
        <dbReference type="EMBL" id="KAK0654171.1"/>
    </source>
</evidence>
<proteinExistence type="predicted"/>
<feature type="compositionally biased region" description="Polar residues" evidence="1">
    <location>
        <begin position="465"/>
        <end position="475"/>
    </location>
</feature>
<feature type="compositionally biased region" description="Polar residues" evidence="1">
    <location>
        <begin position="397"/>
        <end position="424"/>
    </location>
</feature>
<dbReference type="PANTHER" id="PTHR36847">
    <property type="entry name" value="AMIDOLIGASE ENZYME"/>
    <property type="match status" value="1"/>
</dbReference>
<feature type="compositionally biased region" description="Polar residues" evidence="1">
    <location>
        <begin position="436"/>
        <end position="455"/>
    </location>
</feature>
<dbReference type="AlphaFoldDB" id="A0AA40CWN9"/>
<feature type="compositionally biased region" description="Basic and acidic residues" evidence="1">
    <location>
        <begin position="39"/>
        <end position="55"/>
    </location>
</feature>
<keyword evidence="3" id="KW-1185">Reference proteome</keyword>
<dbReference type="InterPro" id="IPR022025">
    <property type="entry name" value="Amidoligase_2"/>
</dbReference>
<evidence type="ECO:0008006" key="4">
    <source>
        <dbReference type="Google" id="ProtNLM"/>
    </source>
</evidence>
<dbReference type="PANTHER" id="PTHR36847:SF1">
    <property type="entry name" value="AMIDOLIGASE ENZYME"/>
    <property type="match status" value="1"/>
</dbReference>
<comment type="caution">
    <text evidence="2">The sequence shown here is derived from an EMBL/GenBank/DDBJ whole genome shotgun (WGS) entry which is preliminary data.</text>
</comment>
<feature type="region of interest" description="Disordered" evidence="1">
    <location>
        <begin position="392"/>
        <end position="475"/>
    </location>
</feature>
<name>A0AA40CWN9_9PEZI</name>
<protein>
    <recommendedName>
        <fullName evidence="4">Amidoligase enzyme</fullName>
    </recommendedName>
</protein>
<evidence type="ECO:0000256" key="1">
    <source>
        <dbReference type="SAM" id="MobiDB-lite"/>
    </source>
</evidence>
<reference evidence="2" key="1">
    <citation type="submission" date="2023-06" db="EMBL/GenBank/DDBJ databases">
        <title>Genome-scale phylogeny and comparative genomics of the fungal order Sordariales.</title>
        <authorList>
            <consortium name="Lawrence Berkeley National Laboratory"/>
            <person name="Hensen N."/>
            <person name="Bonometti L."/>
            <person name="Westerberg I."/>
            <person name="Brannstrom I.O."/>
            <person name="Guillou S."/>
            <person name="Cros-Aarteil S."/>
            <person name="Calhoun S."/>
            <person name="Haridas S."/>
            <person name="Kuo A."/>
            <person name="Mondo S."/>
            <person name="Pangilinan J."/>
            <person name="Riley R."/>
            <person name="Labutti K."/>
            <person name="Andreopoulos B."/>
            <person name="Lipzen A."/>
            <person name="Chen C."/>
            <person name="Yanf M."/>
            <person name="Daum C."/>
            <person name="Ng V."/>
            <person name="Clum A."/>
            <person name="Steindorff A."/>
            <person name="Ohm R."/>
            <person name="Martin F."/>
            <person name="Silar P."/>
            <person name="Natvig D."/>
            <person name="Lalanne C."/>
            <person name="Gautier V."/>
            <person name="Ament-Velasquez S.L."/>
            <person name="Kruys A."/>
            <person name="Hutchinson M.I."/>
            <person name="Powell A.J."/>
            <person name="Barry K."/>
            <person name="Miller A.N."/>
            <person name="Grigoriev I.V."/>
            <person name="Debuchy R."/>
            <person name="Gladieux P."/>
            <person name="Thoren M.H."/>
            <person name="Johannesson H."/>
        </authorList>
    </citation>
    <scope>NUCLEOTIDE SEQUENCE</scope>
    <source>
        <strain evidence="2">CBS 307.81</strain>
    </source>
</reference>
<sequence>MASRNGVVLQFGIEIELLIRPRPGFLHTIKEFKFDPKVRPRDETDAEAEGKRQKDPGGWAKLEQARVSNRMALYRGLVRSLTNIGVTASADRGAYDRWTITQDPALTEIPVPGQCGFWNVELVSRILRTDENWAAEVALVYTALAECCEIKLTTGCSMHVHVSPVRQLPGKPDQFTYPEIANIIKAVAYFDEPLTDIMPAERKQNAFALSSFTGLPPADDQDANDRFNEPKMRTLRSLYHDVPAAGWGPLFQHLEKVRNGISFRQNWDLYRLRSFNFSPLLDENCLTIEFRRPPGVDTAAKATKWTSVALCFFASAIDSAWNVQTSGPPLRDSKSRPTLKEFKTFLERGRTFLNMDSFDPNVLVANKDPALILTAIQIAKLKSKDAEMDSESVFESKLSSRSNTPTSQTSKHSLRGQSSSPNRTSGRDAEAFLVDSQDSSTRFRFSNASPRSSALQERANRESQEGYSSIFTIRS</sequence>
<accession>A0AA40CWN9</accession>